<keyword evidence="1" id="KW-1133">Transmembrane helix</keyword>
<evidence type="ECO:0000313" key="3">
    <source>
        <dbReference type="Proteomes" id="UP001529275"/>
    </source>
</evidence>
<dbReference type="RefSeq" id="WP_289527375.1">
    <property type="nucleotide sequence ID" value="NZ_JAUDCK010000008.1"/>
</dbReference>
<name>A0ABT7UIZ6_9FIRM</name>
<proteinExistence type="predicted"/>
<sequence length="547" mass="64969">MIKYEDILFFRDQHIVDELYQKLKTDNDNEELEKAYQQISTNNQTQLHTFLYQYRQIMTKIYSVWNVISWLLFAILFIVSGSMICATGVAYLFFSIDFFKGIYQLISEIGVSLLKGLFRVPTETITYFQQVSPIFLCIVGLTFLFIVLFTTLYIISLFKKDHQKQTSIQMSLEDCYHSLQCCQDDPWDYIRQSFEKRIHTRRNHHFFERYYYAYIKIAQNHELVEGTVQDLTTKEQIILYIRTFTNSIKNIFGAFSMPIYISTALLISYYRSFQGVSILRLKDILEYIPLGDWIYSLLDFCYGIVSHFPLFYYLEILDLEFVKVISFCICLTIVWGLYTIIKTRISEIKRQYLRRQQFYLKKHQGLYASNEKFPKVYQYSVQWTVFVVFVCIAIGLWQAFLASFPYDVEAVFAMMKQRQVVLDQMQPYVEEKNHILGNWEQRLSPEYIAVDSLTDMEKTGTYNNPYLRIYTYYTQEDATKAFEDQKDSYDHYKKKEDQLQLAYSSKGFMIVDHGIVMKMSNSSSLLQQTLSQEDITTMIKQIGYTIE</sequence>
<evidence type="ECO:0000313" key="2">
    <source>
        <dbReference type="EMBL" id="MDM8195432.1"/>
    </source>
</evidence>
<gene>
    <name evidence="2" type="ORF">QUV98_03755</name>
</gene>
<feature type="transmembrane region" description="Helical" evidence="1">
    <location>
        <begin position="321"/>
        <end position="341"/>
    </location>
</feature>
<organism evidence="2 3">
    <name type="scientific">Massilimicrobiota timonensis</name>
    <dbReference type="NCBI Taxonomy" id="1776392"/>
    <lineage>
        <taxon>Bacteria</taxon>
        <taxon>Bacillati</taxon>
        <taxon>Bacillota</taxon>
        <taxon>Erysipelotrichia</taxon>
        <taxon>Erysipelotrichales</taxon>
        <taxon>Erysipelotrichaceae</taxon>
        <taxon>Massilimicrobiota</taxon>
    </lineage>
</organism>
<reference evidence="2 3" key="2">
    <citation type="submission" date="2023-06" db="EMBL/GenBank/DDBJ databases">
        <authorList>
            <person name="Zeman M."/>
            <person name="Kubasova T."/>
            <person name="Jahodarova E."/>
            <person name="Nykrynova M."/>
            <person name="Rychlik I."/>
        </authorList>
    </citation>
    <scope>NUCLEOTIDE SEQUENCE [LARGE SCALE GENOMIC DNA]</scope>
    <source>
        <strain evidence="2 3">ET341</strain>
    </source>
</reference>
<evidence type="ECO:0000256" key="1">
    <source>
        <dbReference type="SAM" id="Phobius"/>
    </source>
</evidence>
<feature type="transmembrane region" description="Helical" evidence="1">
    <location>
        <begin position="383"/>
        <end position="406"/>
    </location>
</feature>
<feature type="transmembrane region" description="Helical" evidence="1">
    <location>
        <begin position="251"/>
        <end position="273"/>
    </location>
</feature>
<dbReference type="EMBL" id="JAUDCK010000008">
    <property type="protein sequence ID" value="MDM8195432.1"/>
    <property type="molecule type" value="Genomic_DNA"/>
</dbReference>
<dbReference type="Proteomes" id="UP001529275">
    <property type="component" value="Unassembled WGS sequence"/>
</dbReference>
<keyword evidence="1" id="KW-0812">Transmembrane</keyword>
<protein>
    <submittedName>
        <fullName evidence="2">Uncharacterized protein</fullName>
    </submittedName>
</protein>
<accession>A0ABT7UIZ6</accession>
<feature type="transmembrane region" description="Helical" evidence="1">
    <location>
        <begin position="67"/>
        <end position="94"/>
    </location>
</feature>
<keyword evidence="1" id="KW-0472">Membrane</keyword>
<feature type="transmembrane region" description="Helical" evidence="1">
    <location>
        <begin position="130"/>
        <end position="155"/>
    </location>
</feature>
<comment type="caution">
    <text evidence="2">The sequence shown here is derived from an EMBL/GenBank/DDBJ whole genome shotgun (WGS) entry which is preliminary data.</text>
</comment>
<keyword evidence="3" id="KW-1185">Reference proteome</keyword>
<reference evidence="3" key="1">
    <citation type="submission" date="2023-06" db="EMBL/GenBank/DDBJ databases">
        <title>Identification and characterization of horizontal gene transfer across gut microbiota members of farm animals based on homology search.</title>
        <authorList>
            <person name="Zeman M."/>
            <person name="Kubasova T."/>
            <person name="Jahodarova E."/>
            <person name="Nykrynova M."/>
            <person name="Rychlik I."/>
        </authorList>
    </citation>
    <scope>NUCLEOTIDE SEQUENCE [LARGE SCALE GENOMIC DNA]</scope>
    <source>
        <strain evidence="3">ET341</strain>
    </source>
</reference>